<comment type="caution">
    <text evidence="2">The sequence shown here is derived from an EMBL/GenBank/DDBJ whole genome shotgun (WGS) entry which is preliminary data.</text>
</comment>
<protein>
    <submittedName>
        <fullName evidence="2">Uncharacterized protein</fullName>
    </submittedName>
</protein>
<evidence type="ECO:0000256" key="1">
    <source>
        <dbReference type="SAM" id="MobiDB-lite"/>
    </source>
</evidence>
<dbReference type="Proteomes" id="UP001501161">
    <property type="component" value="Unassembled WGS sequence"/>
</dbReference>
<gene>
    <name evidence="2" type="ORF">GCM10009726_00590</name>
</gene>
<organism evidence="2 3">
    <name type="scientific">Nocardioides furvisabuli</name>
    <dbReference type="NCBI Taxonomy" id="375542"/>
    <lineage>
        <taxon>Bacteria</taxon>
        <taxon>Bacillati</taxon>
        <taxon>Actinomycetota</taxon>
        <taxon>Actinomycetes</taxon>
        <taxon>Propionibacteriales</taxon>
        <taxon>Nocardioidaceae</taxon>
        <taxon>Nocardioides</taxon>
    </lineage>
</organism>
<sequence>MDEQRGAPAYEPGADAGDGRVDGVSHREAPSYEPTGVEAVDRVLADVAAMVGSPLSEHVRVFEQAHEQLRRALDAEPVASHQSGDEQGS</sequence>
<feature type="region of interest" description="Disordered" evidence="1">
    <location>
        <begin position="1"/>
        <end position="35"/>
    </location>
</feature>
<evidence type="ECO:0000313" key="2">
    <source>
        <dbReference type="EMBL" id="GAA2093936.1"/>
    </source>
</evidence>
<dbReference type="EMBL" id="BAAAMQ010000002">
    <property type="protein sequence ID" value="GAA2093936.1"/>
    <property type="molecule type" value="Genomic_DNA"/>
</dbReference>
<evidence type="ECO:0000313" key="3">
    <source>
        <dbReference type="Proteomes" id="UP001501161"/>
    </source>
</evidence>
<accession>A0ABN2WMB3</accession>
<feature type="compositionally biased region" description="Basic and acidic residues" evidence="1">
    <location>
        <begin position="17"/>
        <end position="30"/>
    </location>
</feature>
<name>A0ABN2WMB3_9ACTN</name>
<dbReference type="RefSeq" id="WP_231252704.1">
    <property type="nucleotide sequence ID" value="NZ_BAAAMQ010000002.1"/>
</dbReference>
<reference evidence="3" key="1">
    <citation type="journal article" date="2019" name="Int. J. Syst. Evol. Microbiol.">
        <title>The Global Catalogue of Microorganisms (GCM) 10K type strain sequencing project: providing services to taxonomists for standard genome sequencing and annotation.</title>
        <authorList>
            <consortium name="The Broad Institute Genomics Platform"/>
            <consortium name="The Broad Institute Genome Sequencing Center for Infectious Disease"/>
            <person name="Wu L."/>
            <person name="Ma J."/>
        </authorList>
    </citation>
    <scope>NUCLEOTIDE SEQUENCE [LARGE SCALE GENOMIC DNA]</scope>
    <source>
        <strain evidence="3">JCM 13813</strain>
    </source>
</reference>
<proteinExistence type="predicted"/>
<keyword evidence="3" id="KW-1185">Reference proteome</keyword>